<gene>
    <name evidence="1" type="ORF">EJQ19_11815</name>
</gene>
<keyword evidence="2" id="KW-1185">Reference proteome</keyword>
<organism evidence="1 2">
    <name type="scientific">Paenibacillus whitsoniae</name>
    <dbReference type="NCBI Taxonomy" id="2496558"/>
    <lineage>
        <taxon>Bacteria</taxon>
        <taxon>Bacillati</taxon>
        <taxon>Bacillota</taxon>
        <taxon>Bacilli</taxon>
        <taxon>Bacillales</taxon>
        <taxon>Paenibacillaceae</taxon>
        <taxon>Paenibacillus</taxon>
    </lineage>
</organism>
<sequence length="213" mass="24438">MQSNKDGNNWIDAILKPLLEHVPALYPIEEWDWAMDARIEALNPEQLAQGKPDGMLFGKALIAGLYLMNESLDKSHTIAQDITNTTGSYWHALMHRMEGDYSNAKYWFNDVGHHPIFSSLSQCVRERLSVKDLQELENDALRHKLEVLITAPVWNPCVFIDVVELQVSLVQNETVDAWLRQIQQSEMQLLIRYCYEQSCGGSWLEAIGQKSYT</sequence>
<comment type="caution">
    <text evidence="1">The sequence shown here is derived from an EMBL/GenBank/DDBJ whole genome shotgun (WGS) entry which is preliminary data.</text>
</comment>
<dbReference type="RefSeq" id="WP_126141425.1">
    <property type="nucleotide sequence ID" value="NZ_RXHU01000031.1"/>
</dbReference>
<reference evidence="1 2" key="1">
    <citation type="submission" date="2018-12" db="EMBL/GenBank/DDBJ databases">
        <title>Bacillus ochoae sp. nov., Paenibacillus whitsoniae sp. nov., Paenibacillus spiritus sp. nov. Isolated from the Mars Exploration Rover during spacecraft assembly.</title>
        <authorList>
            <person name="Seuylemezian A."/>
            <person name="Vaishampayan P."/>
        </authorList>
    </citation>
    <scope>NUCLEOTIDE SEQUENCE [LARGE SCALE GENOMIC DNA]</scope>
    <source>
        <strain evidence="1 2">MER 54</strain>
    </source>
</reference>
<dbReference type="AlphaFoldDB" id="A0A430JEV7"/>
<evidence type="ECO:0000313" key="2">
    <source>
        <dbReference type="Proteomes" id="UP000276128"/>
    </source>
</evidence>
<evidence type="ECO:0000313" key="1">
    <source>
        <dbReference type="EMBL" id="RTE09546.1"/>
    </source>
</evidence>
<dbReference type="Proteomes" id="UP000276128">
    <property type="component" value="Unassembled WGS sequence"/>
</dbReference>
<dbReference type="EMBL" id="RXHU01000031">
    <property type="protein sequence ID" value="RTE09546.1"/>
    <property type="molecule type" value="Genomic_DNA"/>
</dbReference>
<dbReference type="OrthoDB" id="370799at2"/>
<accession>A0A430JEV7</accession>
<name>A0A430JEV7_9BACL</name>
<protein>
    <submittedName>
        <fullName evidence="1">Uncharacterized protein</fullName>
    </submittedName>
</protein>
<proteinExistence type="predicted"/>